<dbReference type="EMBL" id="CP111026">
    <property type="protein sequence ID" value="WAR28162.1"/>
    <property type="molecule type" value="Genomic_DNA"/>
</dbReference>
<feature type="non-terminal residue" evidence="1">
    <location>
        <position position="168"/>
    </location>
</feature>
<gene>
    <name evidence="1" type="ORF">MAR_013866</name>
</gene>
<evidence type="ECO:0000313" key="2">
    <source>
        <dbReference type="Proteomes" id="UP001164746"/>
    </source>
</evidence>
<organism evidence="1 2">
    <name type="scientific">Mya arenaria</name>
    <name type="common">Soft-shell clam</name>
    <dbReference type="NCBI Taxonomy" id="6604"/>
    <lineage>
        <taxon>Eukaryota</taxon>
        <taxon>Metazoa</taxon>
        <taxon>Spiralia</taxon>
        <taxon>Lophotrochozoa</taxon>
        <taxon>Mollusca</taxon>
        <taxon>Bivalvia</taxon>
        <taxon>Autobranchia</taxon>
        <taxon>Heteroconchia</taxon>
        <taxon>Euheterodonta</taxon>
        <taxon>Imparidentia</taxon>
        <taxon>Neoheterodontei</taxon>
        <taxon>Myida</taxon>
        <taxon>Myoidea</taxon>
        <taxon>Myidae</taxon>
        <taxon>Mya</taxon>
    </lineage>
</organism>
<dbReference type="PANTHER" id="PTHR20956">
    <property type="entry name" value="HEH2P"/>
    <property type="match status" value="1"/>
</dbReference>
<feature type="non-terminal residue" evidence="1">
    <location>
        <position position="1"/>
    </location>
</feature>
<protein>
    <submittedName>
        <fullName evidence="1">Uncharacterized protein</fullName>
    </submittedName>
</protein>
<evidence type="ECO:0000313" key="1">
    <source>
        <dbReference type="EMBL" id="WAR28162.1"/>
    </source>
</evidence>
<reference evidence="1" key="1">
    <citation type="submission" date="2022-11" db="EMBL/GenBank/DDBJ databases">
        <title>Centuries of genome instability and evolution in soft-shell clam transmissible cancer (bioRxiv).</title>
        <authorList>
            <person name="Hart S.F.M."/>
            <person name="Yonemitsu M.A."/>
            <person name="Giersch R.M."/>
            <person name="Beal B.F."/>
            <person name="Arriagada G."/>
            <person name="Davis B.W."/>
            <person name="Ostrander E.A."/>
            <person name="Goff S.P."/>
            <person name="Metzger M.J."/>
        </authorList>
    </citation>
    <scope>NUCLEOTIDE SEQUENCE</scope>
    <source>
        <strain evidence="1">MELC-2E11</strain>
        <tissue evidence="1">Siphon/mantle</tissue>
    </source>
</reference>
<name>A0ABY7G146_MYAAR</name>
<proteinExistence type="predicted"/>
<keyword evidence="2" id="KW-1185">Reference proteome</keyword>
<accession>A0ABY7G146</accession>
<dbReference type="PANTHER" id="PTHR20956:SF12">
    <property type="entry name" value="FLYWCH-TYPE DOMAIN-CONTAINING PROTEIN"/>
    <property type="match status" value="1"/>
</dbReference>
<dbReference type="Proteomes" id="UP001164746">
    <property type="component" value="Chromosome 15"/>
</dbReference>
<sequence>VRQTARSVVIRKAMTIAENALLENSGPDDVGRPKKNLLKRVANRARSKLRPEEPKGLDFELDGSFINKDDFLVADIQMESQRHFVFVTEYQLSLLRDAKRWYIDGTFKVVDEPFRRNGQLFSIHAFIEKAGQLKHSRRTKVDYASNLESIKERIGTASVEGFVANYEQ</sequence>